<dbReference type="Gene3D" id="1.20.120.1910">
    <property type="entry name" value="Cysteine-tRNA ligase, C-terminal anti-codon recognition domain"/>
    <property type="match status" value="1"/>
</dbReference>
<evidence type="ECO:0000256" key="10">
    <source>
        <dbReference type="ARBA" id="ARBA00022917"/>
    </source>
</evidence>
<evidence type="ECO:0000256" key="9">
    <source>
        <dbReference type="ARBA" id="ARBA00022840"/>
    </source>
</evidence>
<dbReference type="KEGG" id="acae:HYG86_08435"/>
<dbReference type="InterPro" id="IPR015273">
    <property type="entry name" value="Cys-tRNA-synt_Ia_DALR"/>
</dbReference>
<gene>
    <name evidence="13" type="primary">cysS</name>
    <name evidence="16" type="ORF">HYG86_08435</name>
</gene>
<reference evidence="16 17" key="1">
    <citation type="submission" date="2020-07" db="EMBL/GenBank/DDBJ databases">
        <title>Alkalicella. sp. LB2 genome.</title>
        <authorList>
            <person name="Postec A."/>
            <person name="Quemeneur M."/>
        </authorList>
    </citation>
    <scope>NUCLEOTIDE SEQUENCE [LARGE SCALE GENOMIC DNA]</scope>
    <source>
        <strain evidence="16 17">LB2</strain>
    </source>
</reference>
<feature type="binding site" evidence="13">
    <location>
        <position position="207"/>
    </location>
    <ligand>
        <name>Zn(2+)</name>
        <dbReference type="ChEBI" id="CHEBI:29105"/>
    </ligand>
</feature>
<evidence type="ECO:0000256" key="8">
    <source>
        <dbReference type="ARBA" id="ARBA00022833"/>
    </source>
</evidence>
<comment type="similarity">
    <text evidence="2 13">Belongs to the class-I aminoacyl-tRNA synthetase family.</text>
</comment>
<evidence type="ECO:0000256" key="6">
    <source>
        <dbReference type="ARBA" id="ARBA00022723"/>
    </source>
</evidence>
<dbReference type="SUPFAM" id="SSF47323">
    <property type="entry name" value="Anticodon-binding domain of a subclass of class I aminoacyl-tRNA synthetases"/>
    <property type="match status" value="1"/>
</dbReference>
<dbReference type="PANTHER" id="PTHR10890:SF3">
    <property type="entry name" value="CYSTEINE--TRNA LIGASE, CYTOPLASMIC"/>
    <property type="match status" value="1"/>
</dbReference>
<feature type="domain" description="Cysteinyl-tRNA synthetase class Ia DALR" evidence="15">
    <location>
        <begin position="357"/>
        <end position="420"/>
    </location>
</feature>
<dbReference type="InterPro" id="IPR009080">
    <property type="entry name" value="tRNAsynth_Ia_anticodon-bd"/>
</dbReference>
<evidence type="ECO:0000256" key="11">
    <source>
        <dbReference type="ARBA" id="ARBA00023146"/>
    </source>
</evidence>
<evidence type="ECO:0000256" key="2">
    <source>
        <dbReference type="ARBA" id="ARBA00005594"/>
    </source>
</evidence>
<comment type="cofactor">
    <cofactor evidence="13">
        <name>Zn(2+)</name>
        <dbReference type="ChEBI" id="CHEBI:29105"/>
    </cofactor>
    <text evidence="13">Binds 1 zinc ion per subunit.</text>
</comment>
<dbReference type="EC" id="6.1.1.16" evidence="13"/>
<feature type="short sequence motif" description="'KMSKS' region" evidence="13">
    <location>
        <begin position="264"/>
        <end position="268"/>
    </location>
</feature>
<dbReference type="EMBL" id="CP058559">
    <property type="protein sequence ID" value="QNO16647.1"/>
    <property type="molecule type" value="Genomic_DNA"/>
</dbReference>
<dbReference type="GO" id="GO:0005524">
    <property type="term" value="F:ATP binding"/>
    <property type="evidence" value="ECO:0007669"/>
    <property type="project" value="UniProtKB-UniRule"/>
</dbReference>
<evidence type="ECO:0000256" key="13">
    <source>
        <dbReference type="HAMAP-Rule" id="MF_00041"/>
    </source>
</evidence>
<keyword evidence="5 13" id="KW-0436">Ligase</keyword>
<keyword evidence="17" id="KW-1185">Reference proteome</keyword>
<feature type="binding site" evidence="13">
    <location>
        <position position="232"/>
    </location>
    <ligand>
        <name>Zn(2+)</name>
        <dbReference type="ChEBI" id="CHEBI:29105"/>
    </ligand>
</feature>
<evidence type="ECO:0000259" key="15">
    <source>
        <dbReference type="SMART" id="SM00840"/>
    </source>
</evidence>
<evidence type="ECO:0000256" key="5">
    <source>
        <dbReference type="ARBA" id="ARBA00022598"/>
    </source>
</evidence>
<keyword evidence="7 13" id="KW-0547">Nucleotide-binding</keyword>
<protein>
    <recommendedName>
        <fullName evidence="13">Cysteine--tRNA ligase</fullName>
        <ecNumber evidence="13">6.1.1.16</ecNumber>
    </recommendedName>
    <alternativeName>
        <fullName evidence="13">Cysteinyl-tRNA synthetase</fullName>
        <shortName evidence="13">CysRS</shortName>
    </alternativeName>
</protein>
<dbReference type="NCBIfam" id="TIGR00435">
    <property type="entry name" value="cysS"/>
    <property type="match status" value="1"/>
</dbReference>
<dbReference type="InterPro" id="IPR032678">
    <property type="entry name" value="tRNA-synt_1_cat_dom"/>
</dbReference>
<keyword evidence="4 13" id="KW-0963">Cytoplasm</keyword>
<feature type="binding site" evidence="13">
    <location>
        <position position="267"/>
    </location>
    <ligand>
        <name>ATP</name>
        <dbReference type="ChEBI" id="CHEBI:30616"/>
    </ligand>
</feature>
<dbReference type="GO" id="GO:0006423">
    <property type="term" value="P:cysteinyl-tRNA aminoacylation"/>
    <property type="evidence" value="ECO:0007669"/>
    <property type="project" value="UniProtKB-UniRule"/>
</dbReference>
<dbReference type="InterPro" id="IPR056411">
    <property type="entry name" value="CysS_C"/>
</dbReference>
<sequence length="470" mass="54500">MKVYNTLEKKLEKFKTIEENKVRMYVCGPTVYNYFHIGNARTFLMFDVIRQYLVQRGYDVNYVQNFTDIDDKLIVKANEMGVTVKELAEDMIVNYFEDARSLRIKDAITHPKATENIEQIIDIIQGLIKKGLAYQGGEDVFFDTQKFYGYGKLSGQNLEKLESGSRIEVDRNKKNPLDFVLWKAAKPSEPKWDSPWGEGRPGWHIECSAMSRRYLGESIDIHGGGEDLAFPHHENEIAQSEGLSDKPFSKYWLHIGFLQIENKKMGKSEGNSLMVRDLRKKFTPLALRFFLMSAHYRSPINFSDELLESAERSVERINTCYTNLQHAIKSSAMVSQNQIETKNETETVKRVDSLIEKYYTVMDNDFNTADGLSILFELVREVNTYLKEGSNINTLNHMQTAFETLNFCFDLIQEKDSKNLEEEIESLIEERQLARKERDFQKADAIRNQLLDKGIILEDTPSGVRWKFVE</sequence>
<dbReference type="GO" id="GO:0008270">
    <property type="term" value="F:zinc ion binding"/>
    <property type="evidence" value="ECO:0007669"/>
    <property type="project" value="UniProtKB-UniRule"/>
</dbReference>
<dbReference type="InterPro" id="IPR015803">
    <property type="entry name" value="Cys-tRNA-ligase"/>
</dbReference>
<comment type="catalytic activity">
    <reaction evidence="12 13">
        <text>tRNA(Cys) + L-cysteine + ATP = L-cysteinyl-tRNA(Cys) + AMP + diphosphate</text>
        <dbReference type="Rhea" id="RHEA:17773"/>
        <dbReference type="Rhea" id="RHEA-COMP:9661"/>
        <dbReference type="Rhea" id="RHEA-COMP:9679"/>
        <dbReference type="ChEBI" id="CHEBI:30616"/>
        <dbReference type="ChEBI" id="CHEBI:33019"/>
        <dbReference type="ChEBI" id="CHEBI:35235"/>
        <dbReference type="ChEBI" id="CHEBI:78442"/>
        <dbReference type="ChEBI" id="CHEBI:78517"/>
        <dbReference type="ChEBI" id="CHEBI:456215"/>
        <dbReference type="EC" id="6.1.1.16"/>
    </reaction>
</comment>
<evidence type="ECO:0000256" key="14">
    <source>
        <dbReference type="SAM" id="Coils"/>
    </source>
</evidence>
<accession>A0A7G9WD85</accession>
<dbReference type="PANTHER" id="PTHR10890">
    <property type="entry name" value="CYSTEINYL-TRNA SYNTHETASE"/>
    <property type="match status" value="1"/>
</dbReference>
<keyword evidence="9 13" id="KW-0067">ATP-binding</keyword>
<dbReference type="InterPro" id="IPR014729">
    <property type="entry name" value="Rossmann-like_a/b/a_fold"/>
</dbReference>
<dbReference type="Gene3D" id="3.40.50.620">
    <property type="entry name" value="HUPs"/>
    <property type="match status" value="1"/>
</dbReference>
<keyword evidence="8 13" id="KW-0862">Zinc</keyword>
<dbReference type="PRINTS" id="PR00983">
    <property type="entry name" value="TRNASYNTHCYS"/>
</dbReference>
<evidence type="ECO:0000256" key="12">
    <source>
        <dbReference type="ARBA" id="ARBA00047398"/>
    </source>
</evidence>
<keyword evidence="14" id="KW-0175">Coiled coil</keyword>
<feature type="short sequence motif" description="'HIGH' region" evidence="13">
    <location>
        <begin position="29"/>
        <end position="39"/>
    </location>
</feature>
<dbReference type="Pfam" id="PF09190">
    <property type="entry name" value="DALR_2"/>
    <property type="match status" value="1"/>
</dbReference>
<name>A0A7G9WD85_ALKCA</name>
<evidence type="ECO:0000256" key="4">
    <source>
        <dbReference type="ARBA" id="ARBA00022490"/>
    </source>
</evidence>
<comment type="subunit">
    <text evidence="3 13">Monomer.</text>
</comment>
<dbReference type="GO" id="GO:0005829">
    <property type="term" value="C:cytosol"/>
    <property type="evidence" value="ECO:0007669"/>
    <property type="project" value="TreeGrafter"/>
</dbReference>
<keyword evidence="6 13" id="KW-0479">Metal-binding</keyword>
<evidence type="ECO:0000313" key="16">
    <source>
        <dbReference type="EMBL" id="QNO16647.1"/>
    </source>
</evidence>
<dbReference type="SMART" id="SM00840">
    <property type="entry name" value="DALR_2"/>
    <property type="match status" value="1"/>
</dbReference>
<dbReference type="RefSeq" id="WP_213169176.1">
    <property type="nucleotide sequence ID" value="NZ_CP058559.1"/>
</dbReference>
<evidence type="ECO:0000256" key="7">
    <source>
        <dbReference type="ARBA" id="ARBA00022741"/>
    </source>
</evidence>
<evidence type="ECO:0000256" key="1">
    <source>
        <dbReference type="ARBA" id="ARBA00004496"/>
    </source>
</evidence>
<dbReference type="FunFam" id="3.40.50.620:FF:000009">
    <property type="entry name" value="Cysteine--tRNA ligase"/>
    <property type="match status" value="1"/>
</dbReference>
<dbReference type="Pfam" id="PF01406">
    <property type="entry name" value="tRNA-synt_1e"/>
    <property type="match status" value="1"/>
</dbReference>
<evidence type="ECO:0000313" key="17">
    <source>
        <dbReference type="Proteomes" id="UP000516160"/>
    </source>
</evidence>
<keyword evidence="10 13" id="KW-0648">Protein biosynthesis</keyword>
<dbReference type="InterPro" id="IPR024909">
    <property type="entry name" value="Cys-tRNA/MSH_ligase"/>
</dbReference>
<dbReference type="Proteomes" id="UP000516160">
    <property type="component" value="Chromosome"/>
</dbReference>
<organism evidence="16 17">
    <name type="scientific">Alkalicella caledoniensis</name>
    <dbReference type="NCBI Taxonomy" id="2731377"/>
    <lineage>
        <taxon>Bacteria</taxon>
        <taxon>Bacillati</taxon>
        <taxon>Bacillota</taxon>
        <taxon>Clostridia</taxon>
        <taxon>Eubacteriales</taxon>
        <taxon>Proteinivoracaceae</taxon>
        <taxon>Alkalicella</taxon>
    </lineage>
</organism>
<comment type="subcellular location">
    <subcellularLocation>
        <location evidence="1 13">Cytoplasm</location>
    </subcellularLocation>
</comment>
<dbReference type="SUPFAM" id="SSF52374">
    <property type="entry name" value="Nucleotidylyl transferase"/>
    <property type="match status" value="1"/>
</dbReference>
<feature type="binding site" evidence="13">
    <location>
        <position position="27"/>
    </location>
    <ligand>
        <name>Zn(2+)</name>
        <dbReference type="ChEBI" id="CHEBI:29105"/>
    </ligand>
</feature>
<dbReference type="Pfam" id="PF23493">
    <property type="entry name" value="CysS_C"/>
    <property type="match status" value="1"/>
</dbReference>
<evidence type="ECO:0000256" key="3">
    <source>
        <dbReference type="ARBA" id="ARBA00011245"/>
    </source>
</evidence>
<keyword evidence="11 13" id="KW-0030">Aminoacyl-tRNA synthetase</keyword>
<dbReference type="HAMAP" id="MF_00041">
    <property type="entry name" value="Cys_tRNA_synth"/>
    <property type="match status" value="1"/>
</dbReference>
<dbReference type="AlphaFoldDB" id="A0A7G9WD85"/>
<feature type="coiled-coil region" evidence="14">
    <location>
        <begin position="417"/>
        <end position="444"/>
    </location>
</feature>
<proteinExistence type="inferred from homology"/>
<dbReference type="CDD" id="cd00672">
    <property type="entry name" value="CysRS_core"/>
    <property type="match status" value="1"/>
</dbReference>
<feature type="binding site" evidence="13">
    <location>
        <position position="236"/>
    </location>
    <ligand>
        <name>Zn(2+)</name>
        <dbReference type="ChEBI" id="CHEBI:29105"/>
    </ligand>
</feature>
<dbReference type="GO" id="GO:0004817">
    <property type="term" value="F:cysteine-tRNA ligase activity"/>
    <property type="evidence" value="ECO:0007669"/>
    <property type="project" value="UniProtKB-UniRule"/>
</dbReference>